<feature type="coiled-coil region" evidence="2">
    <location>
        <begin position="405"/>
        <end position="439"/>
    </location>
</feature>
<dbReference type="PROSITE" id="PS50089">
    <property type="entry name" value="ZF_RING_2"/>
    <property type="match status" value="1"/>
</dbReference>
<keyword evidence="6" id="KW-1185">Reference proteome</keyword>
<dbReference type="RefSeq" id="XP_044543117.1">
    <property type="nucleotide sequence ID" value="XM_044687282.1"/>
</dbReference>
<dbReference type="InterPro" id="IPR001841">
    <property type="entry name" value="Znf_RING"/>
</dbReference>
<dbReference type="EMBL" id="PYSW02000049">
    <property type="protein sequence ID" value="KAG2373943.1"/>
    <property type="molecule type" value="Genomic_DNA"/>
</dbReference>
<proteinExistence type="predicted"/>
<gene>
    <name evidence="5" type="ORF">C9374_011608</name>
</gene>
<dbReference type="PANTHER" id="PTHR23159">
    <property type="entry name" value="CENTROSOMAL PROTEIN 2"/>
    <property type="match status" value="1"/>
</dbReference>
<name>A0AA88GEY2_NAELO</name>
<organism evidence="5 6">
    <name type="scientific">Naegleria lovaniensis</name>
    <name type="common">Amoeba</name>
    <dbReference type="NCBI Taxonomy" id="51637"/>
    <lineage>
        <taxon>Eukaryota</taxon>
        <taxon>Discoba</taxon>
        <taxon>Heterolobosea</taxon>
        <taxon>Tetramitia</taxon>
        <taxon>Eutetramitia</taxon>
        <taxon>Vahlkampfiidae</taxon>
        <taxon>Naegleria</taxon>
    </lineage>
</organism>
<dbReference type="Proteomes" id="UP000816034">
    <property type="component" value="Unassembled WGS sequence"/>
</dbReference>
<feature type="coiled-coil region" evidence="2">
    <location>
        <begin position="466"/>
        <end position="637"/>
    </location>
</feature>
<dbReference type="SUPFAM" id="SSF57850">
    <property type="entry name" value="RING/U-box"/>
    <property type="match status" value="1"/>
</dbReference>
<keyword evidence="1" id="KW-0479">Metal-binding</keyword>
<dbReference type="PANTHER" id="PTHR23159:SF31">
    <property type="entry name" value="CENTROSOME-ASSOCIATED PROTEIN CEP250 ISOFORM X1"/>
    <property type="match status" value="1"/>
</dbReference>
<sequence>MNGSGNSGNISNRAATASVSCRDSLISVTRKKPTSSSGRRLGSQSREGFYGSTSNGSSGSSISSTTTADSYSPQDLESTVTRTLSSTRSKASIDYDAHASTNHVSLPDIGMSRSKFEKDKKQQLLLKDDQEFIEKLKLKVEEQQLEIEKSNGSLEQIQRNFEQLSAMYKNEKSKSEILRLENERLKEESASLRVNINSTVSKVAYQEVEQKLNQLFTELKEKEETKSELEKENTTLKANLFDLNVKIKNMIQELDSSRREIDHQGVEFKKQSEILKQEAKTLNDQLSSQKIELEDKKTEIVRLEARLKDKERNISALQQTLSKKDAEAQEYREKLHALEKNQEATNSRLKEKLIQNEDYETNVRQLDAKNKENIRYINDLKNQISEMKTQLRDKDYSEKESQQQVRNLLDEIENYVSLVKKLEEEVSILRNDRKELVLEKQIKDLTMQNSDLLKQIEIISSHKKKLEGVSNEKEKLVQLVTTLQHENAELTLQVETLSRKDQDEAHIYSELMKVREDNEELSQKLEEATQKLSQVESAMNLSEIQVRDLESLLKFKDESIEILNTKINQKEKELREKDQTYKKDVEKERAIWKELTLTNTQLESTISNLHSDIQKIQKEMNDNKEHYEKQIKKEQLMMDHVHKNQKYLQATIEKLIKAEETTVSSLTCTHCFQLFEDPCLLVPCSHTYCSHCWNALQEENESCVPYCPECNESVNASVRVGVLDGLAKKSAYRKEQLQSVYESVKKFFSIQ</sequence>
<comment type="caution">
    <text evidence="5">The sequence shown here is derived from an EMBL/GenBank/DDBJ whole genome shotgun (WGS) entry which is preliminary data.</text>
</comment>
<evidence type="ECO:0000256" key="2">
    <source>
        <dbReference type="SAM" id="Coils"/>
    </source>
</evidence>
<feature type="domain" description="RING-type" evidence="4">
    <location>
        <begin position="668"/>
        <end position="711"/>
    </location>
</feature>
<keyword evidence="1" id="KW-0863">Zinc-finger</keyword>
<keyword evidence="2" id="KW-0175">Coiled coil</keyword>
<feature type="coiled-coil region" evidence="2">
    <location>
        <begin position="126"/>
        <end position="369"/>
    </location>
</feature>
<dbReference type="InterPro" id="IPR013083">
    <property type="entry name" value="Znf_RING/FYVE/PHD"/>
</dbReference>
<accession>A0AA88GEY2</accession>
<feature type="compositionally biased region" description="Low complexity" evidence="3">
    <location>
        <begin position="35"/>
        <end position="89"/>
    </location>
</feature>
<evidence type="ECO:0000259" key="4">
    <source>
        <dbReference type="PROSITE" id="PS50089"/>
    </source>
</evidence>
<evidence type="ECO:0000313" key="5">
    <source>
        <dbReference type="EMBL" id="KAG2373943.1"/>
    </source>
</evidence>
<evidence type="ECO:0000256" key="1">
    <source>
        <dbReference type="PROSITE-ProRule" id="PRU00175"/>
    </source>
</evidence>
<reference evidence="5 6" key="1">
    <citation type="journal article" date="2018" name="BMC Genomics">
        <title>The genome of Naegleria lovaniensis, the basis for a comparative approach to unravel pathogenicity factors of the human pathogenic amoeba N. fowleri.</title>
        <authorList>
            <person name="Liechti N."/>
            <person name="Schurch N."/>
            <person name="Bruggmann R."/>
            <person name="Wittwer M."/>
        </authorList>
    </citation>
    <scope>NUCLEOTIDE SEQUENCE [LARGE SCALE GENOMIC DNA]</scope>
    <source>
        <strain evidence="5 6">ATCC 30569</strain>
    </source>
</reference>
<protein>
    <recommendedName>
        <fullName evidence="4">RING-type domain-containing protein</fullName>
    </recommendedName>
</protein>
<feature type="region of interest" description="Disordered" evidence="3">
    <location>
        <begin position="25"/>
        <end position="89"/>
    </location>
</feature>
<evidence type="ECO:0000313" key="6">
    <source>
        <dbReference type="Proteomes" id="UP000816034"/>
    </source>
</evidence>
<dbReference type="Gene3D" id="3.30.40.10">
    <property type="entry name" value="Zinc/RING finger domain, C3HC4 (zinc finger)"/>
    <property type="match status" value="1"/>
</dbReference>
<dbReference type="GO" id="GO:0008270">
    <property type="term" value="F:zinc ion binding"/>
    <property type="evidence" value="ECO:0007669"/>
    <property type="project" value="UniProtKB-KW"/>
</dbReference>
<keyword evidence="1" id="KW-0862">Zinc</keyword>
<evidence type="ECO:0000256" key="3">
    <source>
        <dbReference type="SAM" id="MobiDB-lite"/>
    </source>
</evidence>
<dbReference type="AlphaFoldDB" id="A0AA88GEY2"/>
<dbReference type="GeneID" id="68104062"/>